<dbReference type="RefSeq" id="WP_129481512.1">
    <property type="nucleotide sequence ID" value="NZ_CP099397.1"/>
</dbReference>
<name>A0ABY5A3Q6_9GAMM</name>
<evidence type="ECO:0000256" key="2">
    <source>
        <dbReference type="ARBA" id="ARBA00023172"/>
    </source>
</evidence>
<dbReference type="Pfam" id="PF07508">
    <property type="entry name" value="Recombinase"/>
    <property type="match status" value="1"/>
</dbReference>
<dbReference type="Proteomes" id="UP001054897">
    <property type="component" value="Chromosome"/>
</dbReference>
<dbReference type="EMBL" id="CP099397">
    <property type="protein sequence ID" value="USR38352.1"/>
    <property type="molecule type" value="Genomic_DNA"/>
</dbReference>
<feature type="domain" description="Resolvase/invertase-type recombinase catalytic" evidence="3">
    <location>
        <begin position="3"/>
        <end position="161"/>
    </location>
</feature>
<organism evidence="4 5">
    <name type="scientific">Ectopseudomonas hydrolytica</name>
    <dbReference type="NCBI Taxonomy" id="2493633"/>
    <lineage>
        <taxon>Bacteria</taxon>
        <taxon>Pseudomonadati</taxon>
        <taxon>Pseudomonadota</taxon>
        <taxon>Gammaproteobacteria</taxon>
        <taxon>Pseudomonadales</taxon>
        <taxon>Pseudomonadaceae</taxon>
        <taxon>Ectopseudomonas</taxon>
    </lineage>
</organism>
<dbReference type="PROSITE" id="PS51736">
    <property type="entry name" value="RECOMBINASES_3"/>
    <property type="match status" value="1"/>
</dbReference>
<dbReference type="InterPro" id="IPR011109">
    <property type="entry name" value="DNA_bind_recombinase_dom"/>
</dbReference>
<proteinExistence type="predicted"/>
<dbReference type="CDD" id="cd00338">
    <property type="entry name" value="Ser_Recombinase"/>
    <property type="match status" value="1"/>
</dbReference>
<evidence type="ECO:0000313" key="5">
    <source>
        <dbReference type="Proteomes" id="UP001054897"/>
    </source>
</evidence>
<dbReference type="InterPro" id="IPR050639">
    <property type="entry name" value="SSR_resolvase"/>
</dbReference>
<evidence type="ECO:0000256" key="1">
    <source>
        <dbReference type="ARBA" id="ARBA00023125"/>
    </source>
</evidence>
<dbReference type="InterPro" id="IPR036162">
    <property type="entry name" value="Resolvase-like_N_sf"/>
</dbReference>
<dbReference type="Pfam" id="PF13408">
    <property type="entry name" value="Zn_ribbon_recom"/>
    <property type="match status" value="1"/>
</dbReference>
<accession>A0ABY5A3Q6</accession>
<evidence type="ECO:0000259" key="3">
    <source>
        <dbReference type="PROSITE" id="PS51736"/>
    </source>
</evidence>
<dbReference type="GeneID" id="300082695"/>
<reference evidence="4" key="1">
    <citation type="submission" date="2022-06" db="EMBL/GenBank/DDBJ databases">
        <title>Complete genome of Pseudomonas hydrolytica DSWY01T.</title>
        <authorList>
            <person name="Jung J."/>
            <person name="Jeon C.O."/>
        </authorList>
    </citation>
    <scope>NUCLEOTIDE SEQUENCE</scope>
    <source>
        <strain evidence="4">DSWY01</strain>
    </source>
</reference>
<dbReference type="InterPro" id="IPR025827">
    <property type="entry name" value="Zn_ribbon_recom_dom"/>
</dbReference>
<protein>
    <submittedName>
        <fullName evidence="4">Recombinase family protein</fullName>
    </submittedName>
</protein>
<dbReference type="Gene3D" id="3.40.50.1390">
    <property type="entry name" value="Resolvase, N-terminal catalytic domain"/>
    <property type="match status" value="1"/>
</dbReference>
<keyword evidence="2" id="KW-0233">DNA recombination</keyword>
<keyword evidence="5" id="KW-1185">Reference proteome</keyword>
<evidence type="ECO:0000313" key="4">
    <source>
        <dbReference type="EMBL" id="USR38352.1"/>
    </source>
</evidence>
<dbReference type="Gene3D" id="3.90.1750.20">
    <property type="entry name" value="Putative Large Serine Recombinase, Chain B, Domain 2"/>
    <property type="match status" value="1"/>
</dbReference>
<dbReference type="PANTHER" id="PTHR30461:SF2">
    <property type="entry name" value="SERINE RECOMBINASE PINE-RELATED"/>
    <property type="match status" value="1"/>
</dbReference>
<dbReference type="InterPro" id="IPR038109">
    <property type="entry name" value="DNA_bind_recomb_sf"/>
</dbReference>
<gene>
    <name evidence="4" type="ORF">L1F06_016970</name>
</gene>
<dbReference type="Pfam" id="PF00239">
    <property type="entry name" value="Resolvase"/>
    <property type="match status" value="1"/>
</dbReference>
<sequence>MPNAIPYVRFSSAKQQHGSSLVRQNEAIGQWLLANPGYTLSGLRFEDLGKSGYSGQHLENGFGKLLAAIEAGAIKAGDVVLVEAIDRTGRLEPLEMLTQLTKIVRANVSVVTLDDGAVYDRASANNDRLFLLVAKVQQAHQYSDALSRRIRASYKDRRTKAAAGERVKRSTPVWLDKEGNLIPELVPIIVSAFEDYAAGLGERRIYLRIKDKHPALAKMNPSTVKRWLTNTTAIGYWGDIPDAHPPVVSKELFYRVQRAIGNRGRKKAAPTQHLLTGLVRCGACGTNFIYKALSHSPHVMACGKRARLGNSGCTNRTNWPVSVLEYIRSTTYASAVQRALAHSQTTADDKRRIELEGDIEAIGRTITRLVTLLAQHEIPEVQQQLDAAVERRRVLETQLAAVVSTPAQIDFDSTMDWSEDQLDDDPMKLNAMLQSADYALVCDGRTLTTADSFYERPGPHVFEYLGHDRKQNAYSLKHNGEQLYLALPDPEREAEELAALEKAPTRTITYRNGQLIDDATGENVEEL</sequence>
<keyword evidence="1" id="KW-0238">DNA-binding</keyword>
<dbReference type="PANTHER" id="PTHR30461">
    <property type="entry name" value="DNA-INVERTASE FROM LAMBDOID PROPHAGE"/>
    <property type="match status" value="1"/>
</dbReference>
<dbReference type="SMART" id="SM00857">
    <property type="entry name" value="Resolvase"/>
    <property type="match status" value="1"/>
</dbReference>
<dbReference type="InterPro" id="IPR006119">
    <property type="entry name" value="Resolv_N"/>
</dbReference>
<dbReference type="SUPFAM" id="SSF53041">
    <property type="entry name" value="Resolvase-like"/>
    <property type="match status" value="1"/>
</dbReference>